<proteinExistence type="predicted"/>
<dbReference type="CDD" id="cd09272">
    <property type="entry name" value="RNase_HI_RT_Ty1"/>
    <property type="match status" value="1"/>
</dbReference>
<name>A0A438CPY8_VITVI</name>
<gene>
    <name evidence="1" type="primary">POLX_2874</name>
    <name evidence="1" type="ORF">CK203_108205</name>
</gene>
<evidence type="ECO:0000313" key="2">
    <source>
        <dbReference type="Proteomes" id="UP000288805"/>
    </source>
</evidence>
<dbReference type="PANTHER" id="PTHR11439">
    <property type="entry name" value="GAG-POL-RELATED RETROTRANSPOSON"/>
    <property type="match status" value="1"/>
</dbReference>
<dbReference type="AlphaFoldDB" id="A0A438CPY8"/>
<protein>
    <submittedName>
        <fullName evidence="1">Retrovirus-related Pol polyprotein from transposon TNT 1-94</fullName>
    </submittedName>
</protein>
<sequence>MAMIEAVKEAIWLKGITEELAMYRGKVVVYCDNQSAIHLAKNQSFHERSKHIDVRLHFVRDIIAAGEIGVGKVHTKDNPSDMLTKSLNVTKFKHCLNLINMGDC</sequence>
<evidence type="ECO:0000313" key="1">
    <source>
        <dbReference type="EMBL" id="RVW25256.1"/>
    </source>
</evidence>
<dbReference type="Proteomes" id="UP000288805">
    <property type="component" value="Unassembled WGS sequence"/>
</dbReference>
<accession>A0A438CPY8</accession>
<comment type="caution">
    <text evidence="1">The sequence shown here is derived from an EMBL/GenBank/DDBJ whole genome shotgun (WGS) entry which is preliminary data.</text>
</comment>
<organism evidence="1 2">
    <name type="scientific">Vitis vinifera</name>
    <name type="common">Grape</name>
    <dbReference type="NCBI Taxonomy" id="29760"/>
    <lineage>
        <taxon>Eukaryota</taxon>
        <taxon>Viridiplantae</taxon>
        <taxon>Streptophyta</taxon>
        <taxon>Embryophyta</taxon>
        <taxon>Tracheophyta</taxon>
        <taxon>Spermatophyta</taxon>
        <taxon>Magnoliopsida</taxon>
        <taxon>eudicotyledons</taxon>
        <taxon>Gunneridae</taxon>
        <taxon>Pentapetalae</taxon>
        <taxon>rosids</taxon>
        <taxon>Vitales</taxon>
        <taxon>Vitaceae</taxon>
        <taxon>Viteae</taxon>
        <taxon>Vitis</taxon>
    </lineage>
</organism>
<reference evidence="1 2" key="1">
    <citation type="journal article" date="2018" name="PLoS Genet.">
        <title>Population sequencing reveals clonal diversity and ancestral inbreeding in the grapevine cultivar Chardonnay.</title>
        <authorList>
            <person name="Roach M.J."/>
            <person name="Johnson D.L."/>
            <person name="Bohlmann J."/>
            <person name="van Vuuren H.J."/>
            <person name="Jones S.J."/>
            <person name="Pretorius I.S."/>
            <person name="Schmidt S.A."/>
            <person name="Borneman A.R."/>
        </authorList>
    </citation>
    <scope>NUCLEOTIDE SEQUENCE [LARGE SCALE GENOMIC DNA]</scope>
    <source>
        <strain evidence="2">cv. Chardonnay</strain>
        <tissue evidence="1">Leaf</tissue>
    </source>
</reference>
<dbReference type="EMBL" id="QGNW01002112">
    <property type="protein sequence ID" value="RVW25256.1"/>
    <property type="molecule type" value="Genomic_DNA"/>
</dbReference>